<evidence type="ECO:0000259" key="2">
    <source>
        <dbReference type="Pfam" id="PF14342"/>
    </source>
</evidence>
<dbReference type="AlphaFoldDB" id="A0A1M6RWM4"/>
<sequence length="157" mass="16218">MTEHHHGTAPLEGRALTRAAVQATLHCLTGCAIGEVLGMVIGTALGWHGAATVVLSIALAFLFGYTLTITPVLRSGVAFRTALGVALAADTLSIAVMEIVDNAVVLAIPGAMAAGLGSLLFWGSLAFALAVAFVITVPVNRALIRRGRGHAVMHQYH</sequence>
<protein>
    <recommendedName>
        <fullName evidence="2">DUF4396 domain-containing protein</fullName>
    </recommendedName>
</protein>
<reference evidence="3 4" key="1">
    <citation type="submission" date="2016-11" db="EMBL/GenBank/DDBJ databases">
        <authorList>
            <person name="Jaros S."/>
            <person name="Januszkiewicz K."/>
            <person name="Wedrychowicz H."/>
        </authorList>
    </citation>
    <scope>NUCLEOTIDE SEQUENCE [LARGE SCALE GENOMIC DNA]</scope>
    <source>
        <strain evidence="3 4">DSM 43832</strain>
    </source>
</reference>
<keyword evidence="1" id="KW-0812">Transmembrane</keyword>
<dbReference type="EMBL" id="FRAP01000005">
    <property type="protein sequence ID" value="SHK36677.1"/>
    <property type="molecule type" value="Genomic_DNA"/>
</dbReference>
<gene>
    <name evidence="3" type="ORF">SAMN05443637_105188</name>
</gene>
<dbReference type="OrthoDB" id="9784773at2"/>
<keyword evidence="1" id="KW-0472">Membrane</keyword>
<dbReference type="InterPro" id="IPR025509">
    <property type="entry name" value="DUF4396"/>
</dbReference>
<feature type="domain" description="DUF4396" evidence="2">
    <location>
        <begin position="19"/>
        <end position="148"/>
    </location>
</feature>
<organism evidence="3 4">
    <name type="scientific">Pseudonocardia thermophila</name>
    <dbReference type="NCBI Taxonomy" id="1848"/>
    <lineage>
        <taxon>Bacteria</taxon>
        <taxon>Bacillati</taxon>
        <taxon>Actinomycetota</taxon>
        <taxon>Actinomycetes</taxon>
        <taxon>Pseudonocardiales</taxon>
        <taxon>Pseudonocardiaceae</taxon>
        <taxon>Pseudonocardia</taxon>
    </lineage>
</organism>
<dbReference type="RefSeq" id="WP_073456508.1">
    <property type="nucleotide sequence ID" value="NZ_CALGVN010000051.1"/>
</dbReference>
<name>A0A1M6RWM4_PSETH</name>
<dbReference type="Proteomes" id="UP000184363">
    <property type="component" value="Unassembled WGS sequence"/>
</dbReference>
<proteinExistence type="predicted"/>
<keyword evidence="1" id="KW-1133">Transmembrane helix</keyword>
<accession>A0A1M6RWM4</accession>
<evidence type="ECO:0000256" key="1">
    <source>
        <dbReference type="SAM" id="Phobius"/>
    </source>
</evidence>
<feature type="transmembrane region" description="Helical" evidence="1">
    <location>
        <begin position="119"/>
        <end position="139"/>
    </location>
</feature>
<dbReference type="STRING" id="1848.SAMN05443637_105188"/>
<evidence type="ECO:0000313" key="3">
    <source>
        <dbReference type="EMBL" id="SHK36677.1"/>
    </source>
</evidence>
<feature type="transmembrane region" description="Helical" evidence="1">
    <location>
        <begin position="77"/>
        <end position="99"/>
    </location>
</feature>
<evidence type="ECO:0000313" key="4">
    <source>
        <dbReference type="Proteomes" id="UP000184363"/>
    </source>
</evidence>
<keyword evidence="4" id="KW-1185">Reference proteome</keyword>
<feature type="transmembrane region" description="Helical" evidence="1">
    <location>
        <begin position="45"/>
        <end position="65"/>
    </location>
</feature>
<dbReference type="Pfam" id="PF14342">
    <property type="entry name" value="DUF4396"/>
    <property type="match status" value="1"/>
</dbReference>